<comment type="function">
    <text evidence="1 7">RNaseP catalyzes the removal of the 5'-leader sequence from pre-tRNA to produce the mature 5'-terminus. It can also cleave other RNA substrates such as 4.5S RNA. The protein component plays an auxiliary but essential role in vivo by binding to the 5'-leader sequence and broadening the substrate specificity of the ribozyme.</text>
</comment>
<evidence type="ECO:0000256" key="8">
    <source>
        <dbReference type="NCBIfam" id="TIGR00188"/>
    </source>
</evidence>
<dbReference type="RefSeq" id="WP_010900189.1">
    <property type="nucleotide sequence ID" value="NZ_CP040441.1"/>
</dbReference>
<dbReference type="EC" id="3.1.26.5" evidence="7 8"/>
<evidence type="ECO:0000256" key="5">
    <source>
        <dbReference type="ARBA" id="ARBA00022801"/>
    </source>
</evidence>
<dbReference type="PANTHER" id="PTHR33992:SF1">
    <property type="entry name" value="RIBONUCLEASE P PROTEIN COMPONENT"/>
    <property type="match status" value="1"/>
</dbReference>
<dbReference type="PROSITE" id="PS00648">
    <property type="entry name" value="RIBONUCLEASE_P"/>
    <property type="match status" value="1"/>
</dbReference>
<keyword evidence="3 7" id="KW-0540">Nuclease</keyword>
<dbReference type="GO" id="GO:0000049">
    <property type="term" value="F:tRNA binding"/>
    <property type="evidence" value="ECO:0007669"/>
    <property type="project" value="UniProtKB-UniRule"/>
</dbReference>
<dbReference type="HAMAP" id="MF_00227">
    <property type="entry name" value="RNase_P"/>
    <property type="match status" value="1"/>
</dbReference>
<dbReference type="OMA" id="PEQKHFR"/>
<dbReference type="GO" id="GO:0042781">
    <property type="term" value="F:3'-tRNA processing endoribonuclease activity"/>
    <property type="evidence" value="ECO:0007669"/>
    <property type="project" value="TreeGrafter"/>
</dbReference>
<reference evidence="9" key="1">
    <citation type="submission" date="2015-08" db="EMBL/GenBank/DDBJ databases">
        <title>Complete DNA Sequence of Pseudomonas syringae pv. actinidiae, the Causal Agent of Kiwifruit Canker Disease.</title>
        <authorList>
            <person name="Rikkerink E.H.A."/>
            <person name="Fineran P.C."/>
        </authorList>
    </citation>
    <scope>NUCLEOTIDE SEQUENCE</scope>
    <source>
        <strain evidence="9">DSM 13666</strain>
    </source>
</reference>
<keyword evidence="6 7" id="KW-0694">RNA-binding</keyword>
<evidence type="ECO:0000256" key="4">
    <source>
        <dbReference type="ARBA" id="ARBA00022759"/>
    </source>
</evidence>
<evidence type="ECO:0000313" key="9">
    <source>
        <dbReference type="EMBL" id="KOO36489.1"/>
    </source>
</evidence>
<accession>A0A4Y7WVU9</accession>
<dbReference type="InterPro" id="IPR020539">
    <property type="entry name" value="RNase_P_CS"/>
</dbReference>
<dbReference type="SMR" id="A0A0M0KCI3"/>
<dbReference type="PANTHER" id="PTHR33992">
    <property type="entry name" value="RIBONUCLEASE P PROTEIN COMPONENT"/>
    <property type="match status" value="1"/>
</dbReference>
<dbReference type="GO" id="GO:0004526">
    <property type="term" value="F:ribonuclease P activity"/>
    <property type="evidence" value="ECO:0007669"/>
    <property type="project" value="UniProtKB-UniRule"/>
</dbReference>
<gene>
    <name evidence="7" type="primary">rnpA</name>
    <name evidence="9" type="ORF">AMD02_17975</name>
</gene>
<evidence type="ECO:0000256" key="7">
    <source>
        <dbReference type="HAMAP-Rule" id="MF_00227"/>
    </source>
</evidence>
<dbReference type="FunFam" id="3.30.230.10:FF:000021">
    <property type="entry name" value="Ribonuclease P protein component"/>
    <property type="match status" value="1"/>
</dbReference>
<evidence type="ECO:0000256" key="6">
    <source>
        <dbReference type="ARBA" id="ARBA00022884"/>
    </source>
</evidence>
<evidence type="ECO:0000256" key="1">
    <source>
        <dbReference type="ARBA" id="ARBA00002663"/>
    </source>
</evidence>
<evidence type="ECO:0000256" key="2">
    <source>
        <dbReference type="ARBA" id="ARBA00022694"/>
    </source>
</evidence>
<dbReference type="GeneID" id="87599648"/>
<protein>
    <recommendedName>
        <fullName evidence="7 8">Ribonuclease P protein component</fullName>
        <shortName evidence="7">RNase P protein</shortName>
        <shortName evidence="7">RNaseP protein</shortName>
        <ecNumber evidence="7 8">3.1.26.5</ecNumber>
    </recommendedName>
    <alternativeName>
        <fullName evidence="7">Protein C5</fullName>
    </alternativeName>
</protein>
<dbReference type="Pfam" id="PF00825">
    <property type="entry name" value="Ribonuclease_P"/>
    <property type="match status" value="1"/>
</dbReference>
<comment type="subunit">
    <text evidence="7">Consists of a catalytic RNA component (M1 or rnpB) and a protein subunit.</text>
</comment>
<dbReference type="PATRIC" id="fig|136160.3.peg.3555"/>
<keyword evidence="2 7" id="KW-0819">tRNA processing</keyword>
<proteinExistence type="inferred from homology"/>
<dbReference type="AlphaFoldDB" id="A0A0M0KCI3"/>
<dbReference type="EMBL" id="LILD01000010">
    <property type="protein sequence ID" value="KOO36489.1"/>
    <property type="molecule type" value="Genomic_DNA"/>
</dbReference>
<keyword evidence="5 7" id="KW-0378">Hydrolase</keyword>
<dbReference type="InterPro" id="IPR000100">
    <property type="entry name" value="RNase_P"/>
</dbReference>
<comment type="caution">
    <text evidence="9">The sequence shown here is derived from an EMBL/GenBank/DDBJ whole genome shotgun (WGS) entry which is preliminary data.</text>
</comment>
<dbReference type="Gene3D" id="3.30.230.10">
    <property type="match status" value="1"/>
</dbReference>
<dbReference type="InterPro" id="IPR020568">
    <property type="entry name" value="Ribosomal_Su5_D2-typ_SF"/>
</dbReference>
<dbReference type="GO" id="GO:0030677">
    <property type="term" value="C:ribonuclease P complex"/>
    <property type="evidence" value="ECO:0007669"/>
    <property type="project" value="TreeGrafter"/>
</dbReference>
<sequence length="119" mass="13948">MKKEHRIKRSDEFSRVFNEGFSVANRQFVIYVLPKEGQDFFRVGLSVSKKIGNAVTRNRVKRLIRTFFQEHEQAISGERDYVIIARKPAADMTYEQVKGSLWHVCKKAKIIQPKVRAHK</sequence>
<dbReference type="GO" id="GO:0001682">
    <property type="term" value="P:tRNA 5'-leader removal"/>
    <property type="evidence" value="ECO:0007669"/>
    <property type="project" value="UniProtKB-UniRule"/>
</dbReference>
<accession>A0A0M0KCI3</accession>
<dbReference type="NCBIfam" id="TIGR00188">
    <property type="entry name" value="rnpA"/>
    <property type="match status" value="1"/>
</dbReference>
<evidence type="ECO:0000256" key="3">
    <source>
        <dbReference type="ARBA" id="ARBA00022722"/>
    </source>
</evidence>
<dbReference type="SUPFAM" id="SSF54211">
    <property type="entry name" value="Ribosomal protein S5 domain 2-like"/>
    <property type="match status" value="1"/>
</dbReference>
<name>A0A0M0KCI3_ALKHA</name>
<keyword evidence="4 7" id="KW-0255">Endonuclease</keyword>
<comment type="similarity">
    <text evidence="7">Belongs to the RnpA family.</text>
</comment>
<organism evidence="9">
    <name type="scientific">Halalkalibacterium halodurans</name>
    <name type="common">Bacillus halodurans</name>
    <dbReference type="NCBI Taxonomy" id="86665"/>
    <lineage>
        <taxon>Bacteria</taxon>
        <taxon>Bacillati</taxon>
        <taxon>Bacillota</taxon>
        <taxon>Bacilli</taxon>
        <taxon>Bacillales</taxon>
        <taxon>Bacillaceae</taxon>
        <taxon>Halalkalibacterium (ex Joshi et al. 2022)</taxon>
    </lineage>
</organism>
<comment type="catalytic activity">
    <reaction evidence="7">
        <text>Endonucleolytic cleavage of RNA, removing 5'-extranucleotides from tRNA precursor.</text>
        <dbReference type="EC" id="3.1.26.5"/>
    </reaction>
</comment>
<dbReference type="InterPro" id="IPR014721">
    <property type="entry name" value="Ribsml_uS5_D2-typ_fold_subgr"/>
</dbReference>